<organism evidence="2 3">
    <name type="scientific">Cannabis sativa</name>
    <name type="common">Hemp</name>
    <name type="synonym">Marijuana</name>
    <dbReference type="NCBI Taxonomy" id="3483"/>
    <lineage>
        <taxon>Eukaryota</taxon>
        <taxon>Viridiplantae</taxon>
        <taxon>Streptophyta</taxon>
        <taxon>Embryophyta</taxon>
        <taxon>Tracheophyta</taxon>
        <taxon>Spermatophyta</taxon>
        <taxon>Magnoliopsida</taxon>
        <taxon>eudicotyledons</taxon>
        <taxon>Gunneridae</taxon>
        <taxon>Pentapetalae</taxon>
        <taxon>rosids</taxon>
        <taxon>fabids</taxon>
        <taxon>Rosales</taxon>
        <taxon>Cannabaceae</taxon>
        <taxon>Cannabis</taxon>
    </lineage>
</organism>
<feature type="compositionally biased region" description="Basic and acidic residues" evidence="1">
    <location>
        <begin position="44"/>
        <end position="54"/>
    </location>
</feature>
<comment type="caution">
    <text evidence="2">The sequence shown here is derived from an EMBL/GenBank/DDBJ whole genome shotgun (WGS) entry which is preliminary data.</text>
</comment>
<accession>A0A7J6ERQ9</accession>
<gene>
    <name evidence="2" type="ORF">F8388_016890</name>
</gene>
<feature type="compositionally biased region" description="Low complexity" evidence="1">
    <location>
        <begin position="59"/>
        <end position="82"/>
    </location>
</feature>
<evidence type="ECO:0000256" key="1">
    <source>
        <dbReference type="SAM" id="MobiDB-lite"/>
    </source>
</evidence>
<sequence>MSLVDYASSDDEDDVVPVDPVGEDDKAQPQGPQPRPNHNQFTEPSEKPEPEIVKLPDASELLNSSEFSYSSLSGQSASSSSSSRKRDPVGLASSLPRSKVPKGSLSHSKSVPDTVGGILVPPQLRGSHAPSSESDVVKGAICGGLGQELVWETLLLNGNYSDNSRQFERSNVVTEDINKLFVKKQVEPSSK</sequence>
<feature type="region of interest" description="Disordered" evidence="1">
    <location>
        <begin position="1"/>
        <end position="116"/>
    </location>
</feature>
<dbReference type="Proteomes" id="UP000525078">
    <property type="component" value="Unassembled WGS sequence"/>
</dbReference>
<dbReference type="EMBL" id="JAATIP010000196">
    <property type="protein sequence ID" value="KAF4361081.1"/>
    <property type="molecule type" value="Genomic_DNA"/>
</dbReference>
<evidence type="ECO:0000313" key="2">
    <source>
        <dbReference type="EMBL" id="KAF4361081.1"/>
    </source>
</evidence>
<proteinExistence type="predicted"/>
<evidence type="ECO:0000313" key="3">
    <source>
        <dbReference type="Proteomes" id="UP000525078"/>
    </source>
</evidence>
<name>A0A7J6ERQ9_CANSA</name>
<reference evidence="2 3" key="1">
    <citation type="journal article" date="2020" name="bioRxiv">
        <title>Sequence and annotation of 42 cannabis genomes reveals extensive copy number variation in cannabinoid synthesis and pathogen resistance genes.</title>
        <authorList>
            <person name="Mckernan K.J."/>
            <person name="Helbert Y."/>
            <person name="Kane L.T."/>
            <person name="Ebling H."/>
            <person name="Zhang L."/>
            <person name="Liu B."/>
            <person name="Eaton Z."/>
            <person name="Mclaughlin S."/>
            <person name="Kingan S."/>
            <person name="Baybayan P."/>
            <person name="Concepcion G."/>
            <person name="Jordan M."/>
            <person name="Riva A."/>
            <person name="Barbazuk W."/>
            <person name="Harkins T."/>
        </authorList>
    </citation>
    <scope>NUCLEOTIDE SEQUENCE [LARGE SCALE GENOMIC DNA]</scope>
    <source>
        <strain evidence="3">cv. Jamaican Lion 4</strain>
        <tissue evidence="2">Leaf</tissue>
    </source>
</reference>
<protein>
    <submittedName>
        <fullName evidence="2">Uncharacterized protein</fullName>
    </submittedName>
</protein>
<dbReference type="AlphaFoldDB" id="A0A7J6ERQ9"/>